<keyword evidence="3 5" id="KW-0238">DNA-binding</keyword>
<dbReference type="Proteomes" id="UP001196068">
    <property type="component" value="Unassembled WGS sequence"/>
</dbReference>
<evidence type="ECO:0000313" key="9">
    <source>
        <dbReference type="Proteomes" id="UP001196068"/>
    </source>
</evidence>
<evidence type="ECO:0000256" key="5">
    <source>
        <dbReference type="PROSITE-ProRule" id="PRU01248"/>
    </source>
</evidence>
<dbReference type="InterPro" id="IPR038488">
    <property type="entry name" value="Integrase_DNA-bd_sf"/>
</dbReference>
<protein>
    <submittedName>
        <fullName evidence="8">Integrase arm-type DNA-binding domain-containing protein</fullName>
    </submittedName>
</protein>
<dbReference type="InterPro" id="IPR013762">
    <property type="entry name" value="Integrase-like_cat_sf"/>
</dbReference>
<reference evidence="8" key="1">
    <citation type="submission" date="2020-01" db="EMBL/GenBank/DDBJ databases">
        <authorList>
            <person name="Rat A."/>
        </authorList>
    </citation>
    <scope>NUCLEOTIDE SEQUENCE</scope>
    <source>
        <strain evidence="8">LMG 28251</strain>
    </source>
</reference>
<dbReference type="InterPro" id="IPR002104">
    <property type="entry name" value="Integrase_catalytic"/>
</dbReference>
<reference evidence="8" key="2">
    <citation type="journal article" date="2021" name="Syst. Appl. Microbiol.">
        <title>Roseomonas hellenica sp. nov., isolated from roots of wild-growing Alkanna tinctoria.</title>
        <authorList>
            <person name="Rat A."/>
            <person name="Naranjo H.D."/>
            <person name="Lebbe L."/>
            <person name="Cnockaert M."/>
            <person name="Krigas N."/>
            <person name="Grigoriadou K."/>
            <person name="Maloupa E."/>
            <person name="Willems A."/>
        </authorList>
    </citation>
    <scope>NUCLEOTIDE SEQUENCE</scope>
    <source>
        <strain evidence="8">LMG 28251</strain>
    </source>
</reference>
<keyword evidence="4" id="KW-0233">DNA recombination</keyword>
<evidence type="ECO:0000256" key="1">
    <source>
        <dbReference type="ARBA" id="ARBA00008857"/>
    </source>
</evidence>
<evidence type="ECO:0000313" key="8">
    <source>
        <dbReference type="EMBL" id="MBR0653666.1"/>
    </source>
</evidence>
<feature type="domain" description="Tyr recombinase" evidence="6">
    <location>
        <begin position="222"/>
        <end position="434"/>
    </location>
</feature>
<feature type="domain" description="Core-binding (CB)" evidence="7">
    <location>
        <begin position="113"/>
        <end position="194"/>
    </location>
</feature>
<keyword evidence="2" id="KW-0229">DNA integration</keyword>
<dbReference type="RefSeq" id="WP_211872359.1">
    <property type="nucleotide sequence ID" value="NZ_JAAEDH010000001.1"/>
</dbReference>
<dbReference type="Gene3D" id="1.10.150.130">
    <property type="match status" value="1"/>
</dbReference>
<dbReference type="InterPro" id="IPR010998">
    <property type="entry name" value="Integrase_recombinase_N"/>
</dbReference>
<comment type="caution">
    <text evidence="8">The sequence shown here is derived from an EMBL/GenBank/DDBJ whole genome shotgun (WGS) entry which is preliminary data.</text>
</comment>
<comment type="similarity">
    <text evidence="1">Belongs to the 'phage' integrase family.</text>
</comment>
<name>A0AAF1KKK9_9PROT</name>
<dbReference type="PANTHER" id="PTHR30629:SF2">
    <property type="entry name" value="PROPHAGE INTEGRASE INTS-RELATED"/>
    <property type="match status" value="1"/>
</dbReference>
<dbReference type="Pfam" id="PF00589">
    <property type="entry name" value="Phage_integrase"/>
    <property type="match status" value="1"/>
</dbReference>
<dbReference type="GO" id="GO:0015074">
    <property type="term" value="P:DNA integration"/>
    <property type="evidence" value="ECO:0007669"/>
    <property type="project" value="UniProtKB-KW"/>
</dbReference>
<dbReference type="Pfam" id="PF13356">
    <property type="entry name" value="Arm-DNA-bind_3"/>
    <property type="match status" value="1"/>
</dbReference>
<evidence type="ECO:0000259" key="6">
    <source>
        <dbReference type="PROSITE" id="PS51898"/>
    </source>
</evidence>
<evidence type="ECO:0000259" key="7">
    <source>
        <dbReference type="PROSITE" id="PS51900"/>
    </source>
</evidence>
<proteinExistence type="inferred from homology"/>
<dbReference type="Gene3D" id="3.30.160.390">
    <property type="entry name" value="Integrase, DNA-binding domain"/>
    <property type="match status" value="1"/>
</dbReference>
<dbReference type="InterPro" id="IPR053876">
    <property type="entry name" value="Phage_int_M"/>
</dbReference>
<dbReference type="AlphaFoldDB" id="A0AAF1KKK9"/>
<dbReference type="Gene3D" id="1.10.443.10">
    <property type="entry name" value="Intergrase catalytic core"/>
    <property type="match status" value="1"/>
</dbReference>
<accession>A0AAF1KKK9</accession>
<dbReference type="PROSITE" id="PS51898">
    <property type="entry name" value="TYR_RECOMBINASE"/>
    <property type="match status" value="1"/>
</dbReference>
<gene>
    <name evidence="8" type="ORF">GXW79_01095</name>
</gene>
<dbReference type="InterPro" id="IPR011010">
    <property type="entry name" value="DNA_brk_join_enz"/>
</dbReference>
<dbReference type="InterPro" id="IPR025166">
    <property type="entry name" value="Integrase_DNA_bind_dom"/>
</dbReference>
<dbReference type="GO" id="GO:0006310">
    <property type="term" value="P:DNA recombination"/>
    <property type="evidence" value="ECO:0007669"/>
    <property type="project" value="UniProtKB-KW"/>
</dbReference>
<dbReference type="GO" id="GO:0003677">
    <property type="term" value="F:DNA binding"/>
    <property type="evidence" value="ECO:0007669"/>
    <property type="project" value="UniProtKB-UniRule"/>
</dbReference>
<dbReference type="Pfam" id="PF22022">
    <property type="entry name" value="Phage_int_M"/>
    <property type="match status" value="1"/>
</dbReference>
<dbReference type="InterPro" id="IPR044068">
    <property type="entry name" value="CB"/>
</dbReference>
<evidence type="ECO:0000256" key="4">
    <source>
        <dbReference type="ARBA" id="ARBA00023172"/>
    </source>
</evidence>
<dbReference type="EMBL" id="JAAEDH010000001">
    <property type="protein sequence ID" value="MBR0653666.1"/>
    <property type="molecule type" value="Genomic_DNA"/>
</dbReference>
<evidence type="ECO:0000256" key="3">
    <source>
        <dbReference type="ARBA" id="ARBA00023125"/>
    </source>
</evidence>
<dbReference type="PANTHER" id="PTHR30629">
    <property type="entry name" value="PROPHAGE INTEGRASE"/>
    <property type="match status" value="1"/>
</dbReference>
<dbReference type="SUPFAM" id="SSF56349">
    <property type="entry name" value="DNA breaking-rejoining enzymes"/>
    <property type="match status" value="1"/>
</dbReference>
<organism evidence="8 9">
    <name type="scientific">Plastoroseomonas arctica</name>
    <dbReference type="NCBI Taxonomy" id="1509237"/>
    <lineage>
        <taxon>Bacteria</taxon>
        <taxon>Pseudomonadati</taxon>
        <taxon>Pseudomonadota</taxon>
        <taxon>Alphaproteobacteria</taxon>
        <taxon>Acetobacterales</taxon>
        <taxon>Acetobacteraceae</taxon>
        <taxon>Plastoroseomonas</taxon>
    </lineage>
</organism>
<sequence>MKRPGKSLDVKTIDALKPRGSIYRITDGGGLLLEVRPTGAKIWVCRLTVDGRRRDMGLGGYPVVTLAAARGAATAARQAARSGVDPIAARDADKAARVAAIAAEKAAAEAGPRTFKAVAEACIAGQAPGWKSKRTVDLWRASLASHAHPTLGDMPIAEIDRAAVMRAIEDVWTTRPATARKVLRRIGSILRYAAAHGWRLNDNPADPRMLRHLGLPSLPGGRKLPSLAWAKAPAFLVALDTMDGFGPLALRFAVLTAMRSNEVRGARWSEVSFDGAPAWTVPGERMKQKKASTVQPHRVPLSGAAIDTLARAYSLLAGKPVTAAELPKLAALRGNSLIFPSSNLTKPLSDMTLSACIRRLNEARPEGAPPPWRDADGREAVPHGFRATFRTWVDDTMPGEAEAAERALAHEDRNVVSGAYRRSDLFDRRIGLMEAWATHCAAPSASGQPIRTLARESA</sequence>
<evidence type="ECO:0000256" key="2">
    <source>
        <dbReference type="ARBA" id="ARBA00022908"/>
    </source>
</evidence>
<dbReference type="PROSITE" id="PS51900">
    <property type="entry name" value="CB"/>
    <property type="match status" value="1"/>
</dbReference>
<keyword evidence="9" id="KW-1185">Reference proteome</keyword>
<dbReference type="InterPro" id="IPR050808">
    <property type="entry name" value="Phage_Integrase"/>
</dbReference>